<dbReference type="RefSeq" id="WP_184305888.1">
    <property type="nucleotide sequence ID" value="NZ_JACHXU010000011.1"/>
</dbReference>
<dbReference type="Gene3D" id="3.20.20.80">
    <property type="entry name" value="Glycosidases"/>
    <property type="match status" value="1"/>
</dbReference>
<reference evidence="3 4" key="1">
    <citation type="submission" date="2020-08" db="EMBL/GenBank/DDBJ databases">
        <title>Genomic Encyclopedia of Type Strains, Phase III (KMG-III): the genomes of soil and plant-associated and newly described type strains.</title>
        <authorList>
            <person name="Whitman W."/>
        </authorList>
    </citation>
    <scope>NUCLEOTIDE SEQUENCE [LARGE SCALE GENOMIC DNA]</scope>
    <source>
        <strain evidence="3 4">CECT 8075</strain>
    </source>
</reference>
<dbReference type="InterPro" id="IPR006311">
    <property type="entry name" value="TAT_signal"/>
</dbReference>
<sequence length="292" mass="32812">MTSLPRNQLRLSRRTGLKTAAAGLLSPAITSLASAATRDPLQSTQSSRLQGRITKRGVCGKGSKCELTGAGWYYNWYWQPTPGQHDAEFVPMIKGKIDAIDRSFARIETLKTSHKVTHLLGFNEPDSAKQGNTSVERAIELWPRLMETELRLGSPAVTDNRRGKDWFNAFMQTAKSKRLRIDFLAVHRYPNIKGPESIKSFLASLQRLYIAYGLPIWITEFAGLNFGSKDRKMTVEDNRRFMQHALPMLERLPYVERYAWFSSGPKDISSLYDSSTSSGLSPLGTVYRAATS</sequence>
<dbReference type="Pfam" id="PF11790">
    <property type="entry name" value="Glyco_hydro_cc"/>
    <property type="match status" value="1"/>
</dbReference>
<dbReference type="InterPro" id="IPR017853">
    <property type="entry name" value="GH"/>
</dbReference>
<keyword evidence="4" id="KW-1185">Reference proteome</keyword>
<comment type="caution">
    <text evidence="3">The sequence shown here is derived from an EMBL/GenBank/DDBJ whole genome shotgun (WGS) entry which is preliminary data.</text>
</comment>
<dbReference type="PROSITE" id="PS51318">
    <property type="entry name" value="TAT"/>
    <property type="match status" value="1"/>
</dbReference>
<dbReference type="Proteomes" id="UP000536179">
    <property type="component" value="Unassembled WGS sequence"/>
</dbReference>
<accession>A0A7W5DZS8</accession>
<evidence type="ECO:0000256" key="1">
    <source>
        <dbReference type="SAM" id="SignalP"/>
    </source>
</evidence>
<gene>
    <name evidence="3" type="ORF">FHS27_003383</name>
</gene>
<dbReference type="InterPro" id="IPR053183">
    <property type="entry name" value="ASL1"/>
</dbReference>
<keyword evidence="1" id="KW-0732">Signal</keyword>
<feature type="chain" id="PRO_5031356914" description="Asl1-like glycosyl hydrolase catalytic domain-containing protein" evidence="1">
    <location>
        <begin position="36"/>
        <end position="292"/>
    </location>
</feature>
<dbReference type="InterPro" id="IPR024655">
    <property type="entry name" value="Asl1_glyco_hydro_catalytic"/>
</dbReference>
<feature type="signal peptide" evidence="1">
    <location>
        <begin position="1"/>
        <end position="35"/>
    </location>
</feature>
<evidence type="ECO:0000313" key="4">
    <source>
        <dbReference type="Proteomes" id="UP000536179"/>
    </source>
</evidence>
<dbReference type="SUPFAM" id="SSF51445">
    <property type="entry name" value="(Trans)glycosidases"/>
    <property type="match status" value="1"/>
</dbReference>
<feature type="domain" description="Asl1-like glycosyl hydrolase catalytic" evidence="2">
    <location>
        <begin position="68"/>
        <end position="287"/>
    </location>
</feature>
<dbReference type="EMBL" id="JACHXU010000011">
    <property type="protein sequence ID" value="MBB3207558.1"/>
    <property type="molecule type" value="Genomic_DNA"/>
</dbReference>
<evidence type="ECO:0000313" key="3">
    <source>
        <dbReference type="EMBL" id="MBB3207558.1"/>
    </source>
</evidence>
<dbReference type="PANTHER" id="PTHR34154">
    <property type="entry name" value="ALKALI-SENSITIVE LINKAGE PROTEIN 1"/>
    <property type="match status" value="1"/>
</dbReference>
<dbReference type="GO" id="GO:0071966">
    <property type="term" value="P:fungal-type cell wall polysaccharide metabolic process"/>
    <property type="evidence" value="ECO:0007669"/>
    <property type="project" value="TreeGrafter"/>
</dbReference>
<organism evidence="3 4">
    <name type="scientific">Aporhodopirellula rubra</name>
    <dbReference type="NCBI Taxonomy" id="980271"/>
    <lineage>
        <taxon>Bacteria</taxon>
        <taxon>Pseudomonadati</taxon>
        <taxon>Planctomycetota</taxon>
        <taxon>Planctomycetia</taxon>
        <taxon>Pirellulales</taxon>
        <taxon>Pirellulaceae</taxon>
        <taxon>Aporhodopirellula</taxon>
    </lineage>
</organism>
<name>A0A7W5DZS8_9BACT</name>
<protein>
    <recommendedName>
        <fullName evidence="2">Asl1-like glycosyl hydrolase catalytic domain-containing protein</fullName>
    </recommendedName>
</protein>
<dbReference type="PANTHER" id="PTHR34154:SF3">
    <property type="entry name" value="ALKALI-SENSITIVE LINKAGE PROTEIN 1"/>
    <property type="match status" value="1"/>
</dbReference>
<dbReference type="AlphaFoldDB" id="A0A7W5DZS8"/>
<proteinExistence type="predicted"/>
<evidence type="ECO:0000259" key="2">
    <source>
        <dbReference type="Pfam" id="PF11790"/>
    </source>
</evidence>